<dbReference type="EMBL" id="ASHM01009211">
    <property type="protein sequence ID" value="PNY17253.1"/>
    <property type="molecule type" value="Genomic_DNA"/>
</dbReference>
<keyword evidence="1" id="KW-0732">Signal</keyword>
<gene>
    <name evidence="2" type="ORF">L195_g013992</name>
</gene>
<sequence length="63" mass="6888">MFPLKRKLSFINTLVLVLPLLCSMEPVVGPPLSRRLSIQGAGRTLHRTISSDTTVGSRGLKNN</sequence>
<dbReference type="Proteomes" id="UP000236291">
    <property type="component" value="Unassembled WGS sequence"/>
</dbReference>
<protein>
    <submittedName>
        <fullName evidence="2">Uncharacterized protein</fullName>
    </submittedName>
</protein>
<accession>A0A2K3PPN0</accession>
<proteinExistence type="predicted"/>
<feature type="chain" id="PRO_5014411192" evidence="1">
    <location>
        <begin position="30"/>
        <end position="63"/>
    </location>
</feature>
<evidence type="ECO:0000313" key="2">
    <source>
        <dbReference type="EMBL" id="PNY17253.1"/>
    </source>
</evidence>
<name>A0A2K3PPN0_TRIPR</name>
<feature type="signal peptide" evidence="1">
    <location>
        <begin position="1"/>
        <end position="29"/>
    </location>
</feature>
<dbReference type="AlphaFoldDB" id="A0A2K3PPN0"/>
<reference evidence="2 3" key="1">
    <citation type="journal article" date="2014" name="Am. J. Bot.">
        <title>Genome assembly and annotation for red clover (Trifolium pratense; Fabaceae).</title>
        <authorList>
            <person name="Istvanek J."/>
            <person name="Jaros M."/>
            <person name="Krenek A."/>
            <person name="Repkova J."/>
        </authorList>
    </citation>
    <scope>NUCLEOTIDE SEQUENCE [LARGE SCALE GENOMIC DNA]</scope>
    <source>
        <strain evidence="3">cv. Tatra</strain>
        <tissue evidence="2">Young leaves</tissue>
    </source>
</reference>
<organism evidence="2 3">
    <name type="scientific">Trifolium pratense</name>
    <name type="common">Red clover</name>
    <dbReference type="NCBI Taxonomy" id="57577"/>
    <lineage>
        <taxon>Eukaryota</taxon>
        <taxon>Viridiplantae</taxon>
        <taxon>Streptophyta</taxon>
        <taxon>Embryophyta</taxon>
        <taxon>Tracheophyta</taxon>
        <taxon>Spermatophyta</taxon>
        <taxon>Magnoliopsida</taxon>
        <taxon>eudicotyledons</taxon>
        <taxon>Gunneridae</taxon>
        <taxon>Pentapetalae</taxon>
        <taxon>rosids</taxon>
        <taxon>fabids</taxon>
        <taxon>Fabales</taxon>
        <taxon>Fabaceae</taxon>
        <taxon>Papilionoideae</taxon>
        <taxon>50 kb inversion clade</taxon>
        <taxon>NPAAA clade</taxon>
        <taxon>Hologalegina</taxon>
        <taxon>IRL clade</taxon>
        <taxon>Trifolieae</taxon>
        <taxon>Trifolium</taxon>
    </lineage>
</organism>
<evidence type="ECO:0000256" key="1">
    <source>
        <dbReference type="SAM" id="SignalP"/>
    </source>
</evidence>
<reference evidence="2 3" key="2">
    <citation type="journal article" date="2017" name="Front. Plant Sci.">
        <title>Gene Classification and Mining of Molecular Markers Useful in Red Clover (Trifolium pratense) Breeding.</title>
        <authorList>
            <person name="Istvanek J."/>
            <person name="Dluhosova J."/>
            <person name="Dluhos P."/>
            <person name="Patkova L."/>
            <person name="Nedelnik J."/>
            <person name="Repkova J."/>
        </authorList>
    </citation>
    <scope>NUCLEOTIDE SEQUENCE [LARGE SCALE GENOMIC DNA]</scope>
    <source>
        <strain evidence="3">cv. Tatra</strain>
        <tissue evidence="2">Young leaves</tissue>
    </source>
</reference>
<comment type="caution">
    <text evidence="2">The sequence shown here is derived from an EMBL/GenBank/DDBJ whole genome shotgun (WGS) entry which is preliminary data.</text>
</comment>
<evidence type="ECO:0000313" key="3">
    <source>
        <dbReference type="Proteomes" id="UP000236291"/>
    </source>
</evidence>